<dbReference type="InParanoid" id="A0A453YZ47"/>
<evidence type="ECO:0000313" key="2">
    <source>
        <dbReference type="EnsemblMetazoa" id="AGAP029286-PA"/>
    </source>
</evidence>
<organism evidence="2 3">
    <name type="scientific">Anopheles gambiae</name>
    <name type="common">African malaria mosquito</name>
    <dbReference type="NCBI Taxonomy" id="7165"/>
    <lineage>
        <taxon>Eukaryota</taxon>
        <taxon>Metazoa</taxon>
        <taxon>Ecdysozoa</taxon>
        <taxon>Arthropoda</taxon>
        <taxon>Hexapoda</taxon>
        <taxon>Insecta</taxon>
        <taxon>Pterygota</taxon>
        <taxon>Neoptera</taxon>
        <taxon>Endopterygota</taxon>
        <taxon>Diptera</taxon>
        <taxon>Nematocera</taxon>
        <taxon>Culicoidea</taxon>
        <taxon>Culicidae</taxon>
        <taxon>Anophelinae</taxon>
        <taxon>Anopheles</taxon>
    </lineage>
</organism>
<evidence type="ECO:0000259" key="1">
    <source>
        <dbReference type="Pfam" id="PF18322"/>
    </source>
</evidence>
<keyword evidence="3" id="KW-1185">Reference proteome</keyword>
<feature type="domain" description="PPAF-2-like Clip" evidence="1">
    <location>
        <begin position="24"/>
        <end position="74"/>
    </location>
</feature>
<dbReference type="Proteomes" id="UP000007062">
    <property type="component" value="Chromosome 3L"/>
</dbReference>
<protein>
    <submittedName>
        <fullName evidence="2">CLIP_1 domain-containing protein</fullName>
    </submittedName>
</protein>
<dbReference type="VEuPathDB" id="VectorBase:AGAP029286"/>
<dbReference type="InterPro" id="IPR041515">
    <property type="entry name" value="PPAF-2-like_Clip"/>
</dbReference>
<sequence length="98" mass="10915">MLRRNILPLALITMLALVVVVEVQGKKCHGECVPYHRCLDAVPQSDDESTVDITVDFAAADDYDCPEILDICCENISPEPPTDNLENLLKELWLTESS</sequence>
<reference evidence="2" key="3">
    <citation type="submission" date="2020-05" db="UniProtKB">
        <authorList>
            <consortium name="EnsemblMetazoa"/>
        </authorList>
    </citation>
    <scope>IDENTIFICATION</scope>
    <source>
        <strain evidence="2">PEST</strain>
    </source>
</reference>
<evidence type="ECO:0000313" key="3">
    <source>
        <dbReference type="Proteomes" id="UP000007062"/>
    </source>
</evidence>
<proteinExistence type="predicted"/>
<dbReference type="Pfam" id="PF18322">
    <property type="entry name" value="CLIP_1"/>
    <property type="match status" value="1"/>
</dbReference>
<dbReference type="AlphaFoldDB" id="A0A453YZ47"/>
<reference evidence="2 3" key="1">
    <citation type="journal article" date="2002" name="Science">
        <title>The genome sequence of the malaria mosquito Anopheles gambiae.</title>
        <authorList>
            <person name="Holt R.A."/>
            <person name="Subramanian G.M."/>
            <person name="Halpern A."/>
            <person name="Sutton G.G."/>
            <person name="Charlab R."/>
            <person name="Nusskern D.R."/>
            <person name="Wincker P."/>
            <person name="Clark A.G."/>
            <person name="Ribeiro J.M."/>
            <person name="Wides R."/>
            <person name="Salzberg S.L."/>
            <person name="Loftus B."/>
            <person name="Yandell M."/>
            <person name="Majoros W.H."/>
            <person name="Rusch D.B."/>
            <person name="Lai Z."/>
            <person name="Kraft C.L."/>
            <person name="Abril J.F."/>
            <person name="Anthouard V."/>
            <person name="Arensburger P."/>
            <person name="Atkinson P.W."/>
            <person name="Baden H."/>
            <person name="de Berardinis V."/>
            <person name="Baldwin D."/>
            <person name="Benes V."/>
            <person name="Biedler J."/>
            <person name="Blass C."/>
            <person name="Bolanos R."/>
            <person name="Boscus D."/>
            <person name="Barnstead M."/>
            <person name="Cai S."/>
            <person name="Center A."/>
            <person name="Chaturverdi K."/>
            <person name="Christophides G.K."/>
            <person name="Chrystal M.A."/>
            <person name="Clamp M."/>
            <person name="Cravchik A."/>
            <person name="Curwen V."/>
            <person name="Dana A."/>
            <person name="Delcher A."/>
            <person name="Dew I."/>
            <person name="Evans C.A."/>
            <person name="Flanigan M."/>
            <person name="Grundschober-Freimoser A."/>
            <person name="Friedli L."/>
            <person name="Gu Z."/>
            <person name="Guan P."/>
            <person name="Guigo R."/>
            <person name="Hillenmeyer M.E."/>
            <person name="Hladun S.L."/>
            <person name="Hogan J.R."/>
            <person name="Hong Y.S."/>
            <person name="Hoover J."/>
            <person name="Jaillon O."/>
            <person name="Ke Z."/>
            <person name="Kodira C."/>
            <person name="Kokoza E."/>
            <person name="Koutsos A."/>
            <person name="Letunic I."/>
            <person name="Levitsky A."/>
            <person name="Liang Y."/>
            <person name="Lin J.J."/>
            <person name="Lobo N.F."/>
            <person name="Lopez J.R."/>
            <person name="Malek J.A."/>
            <person name="McIntosh T.C."/>
            <person name="Meister S."/>
            <person name="Miller J."/>
            <person name="Mobarry C."/>
            <person name="Mongin E."/>
            <person name="Murphy S.D."/>
            <person name="O'Brochta D.A."/>
            <person name="Pfannkoch C."/>
            <person name="Qi R."/>
            <person name="Regier M.A."/>
            <person name="Remington K."/>
            <person name="Shao H."/>
            <person name="Sharakhova M.V."/>
            <person name="Sitter C.D."/>
            <person name="Shetty J."/>
            <person name="Smith T.J."/>
            <person name="Strong R."/>
            <person name="Sun J."/>
            <person name="Thomasova D."/>
            <person name="Ton L.Q."/>
            <person name="Topalis P."/>
            <person name="Tu Z."/>
            <person name="Unger M.F."/>
            <person name="Walenz B."/>
            <person name="Wang A."/>
            <person name="Wang J."/>
            <person name="Wang M."/>
            <person name="Wang X."/>
            <person name="Woodford K.J."/>
            <person name="Wortman J.R."/>
            <person name="Wu M."/>
            <person name="Yao A."/>
            <person name="Zdobnov E.M."/>
            <person name="Zhang H."/>
            <person name="Zhao Q."/>
            <person name="Zhao S."/>
            <person name="Zhu S.C."/>
            <person name="Zhimulev I."/>
            <person name="Coluzzi M."/>
            <person name="della Torre A."/>
            <person name="Roth C.W."/>
            <person name="Louis C."/>
            <person name="Kalush F."/>
            <person name="Mural R.J."/>
            <person name="Myers E.W."/>
            <person name="Adams M.D."/>
            <person name="Smith H.O."/>
            <person name="Broder S."/>
            <person name="Gardner M.J."/>
            <person name="Fraser C.M."/>
            <person name="Birney E."/>
            <person name="Bork P."/>
            <person name="Brey P.T."/>
            <person name="Venter J.C."/>
            <person name="Weissenbach J."/>
            <person name="Kafatos F.C."/>
            <person name="Collins F.H."/>
            <person name="Hoffman S.L."/>
        </authorList>
    </citation>
    <scope>NUCLEOTIDE SEQUENCE [LARGE SCALE GENOMIC DNA]</scope>
    <source>
        <strain evidence="2 3">PEST</strain>
    </source>
</reference>
<name>A0A453YZ47_ANOGA</name>
<accession>A0A453YZ47</accession>
<reference evidence="2 3" key="2">
    <citation type="journal article" date="2004" name="Trends Parasitol.">
        <title>The Anopheles gambiae genome: an update.</title>
        <authorList>
            <person name="Mongin E."/>
            <person name="Louis C."/>
            <person name="Holt R.A."/>
            <person name="Birney E."/>
            <person name="Collins F.H."/>
        </authorList>
    </citation>
    <scope>NUCLEOTIDE SEQUENCE [LARGE SCALE GENOMIC DNA]</scope>
    <source>
        <strain evidence="2 3">PEST</strain>
    </source>
</reference>
<dbReference type="EMBL" id="AAAB01008986">
    <property type="status" value="NOT_ANNOTATED_CDS"/>
    <property type="molecule type" value="Genomic_DNA"/>
</dbReference>
<dbReference type="EnsemblMetazoa" id="AGAP029286-RA">
    <property type="protein sequence ID" value="AGAP029286-PA"/>
    <property type="gene ID" value="AGAP029286"/>
</dbReference>